<evidence type="ECO:0000313" key="9">
    <source>
        <dbReference type="EMBL" id="ORY01444.1"/>
    </source>
</evidence>
<dbReference type="Proteomes" id="UP000193144">
    <property type="component" value="Unassembled WGS sequence"/>
</dbReference>
<keyword evidence="2 7" id="KW-0812">Transmembrane</keyword>
<evidence type="ECO:0000256" key="3">
    <source>
        <dbReference type="ARBA" id="ARBA00022989"/>
    </source>
</evidence>
<comment type="similarity">
    <text evidence="5">Belongs to the SAT4 family.</text>
</comment>
<feature type="transmembrane region" description="Helical" evidence="7">
    <location>
        <begin position="176"/>
        <end position="201"/>
    </location>
</feature>
<protein>
    <recommendedName>
        <fullName evidence="8">Rhodopsin domain-containing protein</fullName>
    </recommendedName>
</protein>
<dbReference type="Pfam" id="PF20684">
    <property type="entry name" value="Fung_rhodopsin"/>
    <property type="match status" value="1"/>
</dbReference>
<gene>
    <name evidence="9" type="ORF">BCR34DRAFT_98005</name>
</gene>
<feature type="transmembrane region" description="Helical" evidence="7">
    <location>
        <begin position="247"/>
        <end position="268"/>
    </location>
</feature>
<dbReference type="OrthoDB" id="3903189at2759"/>
<organism evidence="9 10">
    <name type="scientific">Clohesyomyces aquaticus</name>
    <dbReference type="NCBI Taxonomy" id="1231657"/>
    <lineage>
        <taxon>Eukaryota</taxon>
        <taxon>Fungi</taxon>
        <taxon>Dikarya</taxon>
        <taxon>Ascomycota</taxon>
        <taxon>Pezizomycotina</taxon>
        <taxon>Dothideomycetes</taxon>
        <taxon>Pleosporomycetidae</taxon>
        <taxon>Pleosporales</taxon>
        <taxon>Lindgomycetaceae</taxon>
        <taxon>Clohesyomyces</taxon>
    </lineage>
</organism>
<dbReference type="STRING" id="1231657.A0A1Y1YUD1"/>
<feature type="transmembrane region" description="Helical" evidence="7">
    <location>
        <begin position="213"/>
        <end position="235"/>
    </location>
</feature>
<proteinExistence type="inferred from homology"/>
<feature type="compositionally biased region" description="Basic and acidic residues" evidence="6">
    <location>
        <begin position="306"/>
        <end position="319"/>
    </location>
</feature>
<name>A0A1Y1YUD1_9PLEO</name>
<evidence type="ECO:0000256" key="7">
    <source>
        <dbReference type="SAM" id="Phobius"/>
    </source>
</evidence>
<dbReference type="EMBL" id="MCFA01000170">
    <property type="protein sequence ID" value="ORY01444.1"/>
    <property type="molecule type" value="Genomic_DNA"/>
</dbReference>
<evidence type="ECO:0000256" key="1">
    <source>
        <dbReference type="ARBA" id="ARBA00004141"/>
    </source>
</evidence>
<feature type="transmembrane region" description="Helical" evidence="7">
    <location>
        <begin position="137"/>
        <end position="156"/>
    </location>
</feature>
<evidence type="ECO:0000256" key="5">
    <source>
        <dbReference type="ARBA" id="ARBA00038359"/>
    </source>
</evidence>
<evidence type="ECO:0000256" key="4">
    <source>
        <dbReference type="ARBA" id="ARBA00023136"/>
    </source>
</evidence>
<feature type="transmembrane region" description="Helical" evidence="7">
    <location>
        <begin position="15"/>
        <end position="35"/>
    </location>
</feature>
<sequence>MPAFPPTRQVLMESVIFWPIALVLFSGRIWSRTIARKSISALQADDYVMVFTFLCYTSLLIFIQVSAMFGTNEIGDASQLAVVLADPRLFKEHVFGSKIVVASNQCYLFTLWGVKACLLTLYYGLTHRCYERLFVKFVIGYTLLAFAATEMPLFIICRPFSAYWSLPSKNLECSTYHTYCIFQTVFNISSDILLLCIPAPLIVKVKAPPVKKAVLVCIFSLGVFTVMAASLNKYYNFTLPNTEVYMVWHIREASTSVMVANLMCWWPLLKKTFGWRRFVQSWGTSSGRARGMGVRPRTVTTGRKSGRGELGDVDLERMGSGDPITGIPESIAGTPSTSTPPTPESEAAELEMAGDCYAGGGDKREQDSAQSAGNRF</sequence>
<accession>A0A1Y1YUD1</accession>
<evidence type="ECO:0000256" key="2">
    <source>
        <dbReference type="ARBA" id="ARBA00022692"/>
    </source>
</evidence>
<keyword evidence="10" id="KW-1185">Reference proteome</keyword>
<dbReference type="InterPro" id="IPR049326">
    <property type="entry name" value="Rhodopsin_dom_fungi"/>
</dbReference>
<evidence type="ECO:0000256" key="6">
    <source>
        <dbReference type="SAM" id="MobiDB-lite"/>
    </source>
</evidence>
<feature type="region of interest" description="Disordered" evidence="6">
    <location>
        <begin position="289"/>
        <end position="376"/>
    </location>
</feature>
<evidence type="ECO:0000313" key="10">
    <source>
        <dbReference type="Proteomes" id="UP000193144"/>
    </source>
</evidence>
<comment type="caution">
    <text evidence="9">The sequence shown here is derived from an EMBL/GenBank/DDBJ whole genome shotgun (WGS) entry which is preliminary data.</text>
</comment>
<dbReference type="PANTHER" id="PTHR33048">
    <property type="entry name" value="PTH11-LIKE INTEGRAL MEMBRANE PROTEIN (AFU_ORTHOLOGUE AFUA_5G11245)"/>
    <property type="match status" value="1"/>
</dbReference>
<comment type="subcellular location">
    <subcellularLocation>
        <location evidence="1">Membrane</location>
        <topology evidence="1">Multi-pass membrane protein</topology>
    </subcellularLocation>
</comment>
<feature type="transmembrane region" description="Helical" evidence="7">
    <location>
        <begin position="47"/>
        <end position="69"/>
    </location>
</feature>
<evidence type="ECO:0000259" key="8">
    <source>
        <dbReference type="Pfam" id="PF20684"/>
    </source>
</evidence>
<dbReference type="InterPro" id="IPR052337">
    <property type="entry name" value="SAT4-like"/>
</dbReference>
<keyword evidence="4 7" id="KW-0472">Membrane</keyword>
<reference evidence="9 10" key="1">
    <citation type="submission" date="2016-07" db="EMBL/GenBank/DDBJ databases">
        <title>Pervasive Adenine N6-methylation of Active Genes in Fungi.</title>
        <authorList>
            <consortium name="DOE Joint Genome Institute"/>
            <person name="Mondo S.J."/>
            <person name="Dannebaum R.O."/>
            <person name="Kuo R.C."/>
            <person name="Labutti K."/>
            <person name="Haridas S."/>
            <person name="Kuo A."/>
            <person name="Salamov A."/>
            <person name="Ahrendt S.R."/>
            <person name="Lipzen A."/>
            <person name="Sullivan W."/>
            <person name="Andreopoulos W.B."/>
            <person name="Clum A."/>
            <person name="Lindquist E."/>
            <person name="Daum C."/>
            <person name="Ramamoorthy G.K."/>
            <person name="Gryganskyi A."/>
            <person name="Culley D."/>
            <person name="Magnuson J.K."/>
            <person name="James T.Y."/>
            <person name="O'Malley M.A."/>
            <person name="Stajich J.E."/>
            <person name="Spatafora J.W."/>
            <person name="Visel A."/>
            <person name="Grigoriev I.V."/>
        </authorList>
    </citation>
    <scope>NUCLEOTIDE SEQUENCE [LARGE SCALE GENOMIC DNA]</scope>
    <source>
        <strain evidence="9 10">CBS 115471</strain>
    </source>
</reference>
<dbReference type="GO" id="GO:0016020">
    <property type="term" value="C:membrane"/>
    <property type="evidence" value="ECO:0007669"/>
    <property type="project" value="UniProtKB-SubCell"/>
</dbReference>
<feature type="transmembrane region" description="Helical" evidence="7">
    <location>
        <begin position="107"/>
        <end position="125"/>
    </location>
</feature>
<dbReference type="PANTHER" id="PTHR33048:SF110">
    <property type="entry name" value="UBID FAMILY DECARBOXYLASE"/>
    <property type="match status" value="1"/>
</dbReference>
<dbReference type="AlphaFoldDB" id="A0A1Y1YUD1"/>
<keyword evidence="3 7" id="KW-1133">Transmembrane helix</keyword>
<feature type="domain" description="Rhodopsin" evidence="8">
    <location>
        <begin position="28"/>
        <end position="271"/>
    </location>
</feature>